<dbReference type="SMART" id="SM00667">
    <property type="entry name" value="LisH"/>
    <property type="match status" value="1"/>
</dbReference>
<dbReference type="Pfam" id="PF23627">
    <property type="entry name" value="LisH_WDR26"/>
    <property type="match status" value="1"/>
</dbReference>
<dbReference type="InterPro" id="IPR006594">
    <property type="entry name" value="LisH"/>
</dbReference>
<dbReference type="InterPro" id="IPR015943">
    <property type="entry name" value="WD40/YVTN_repeat-like_dom_sf"/>
</dbReference>
<dbReference type="PANTHER" id="PTHR22838:SF0">
    <property type="entry name" value="WD REPEAT-CONTAINING PROTEIN 26"/>
    <property type="match status" value="1"/>
</dbReference>
<feature type="region of interest" description="Disordered" evidence="4">
    <location>
        <begin position="1"/>
        <end position="39"/>
    </location>
</feature>
<keyword evidence="2" id="KW-0677">Repeat</keyword>
<feature type="domain" description="CTLH" evidence="5">
    <location>
        <begin position="80"/>
        <end position="137"/>
    </location>
</feature>
<dbReference type="SUPFAM" id="SSF50978">
    <property type="entry name" value="WD40 repeat-like"/>
    <property type="match status" value="1"/>
</dbReference>
<dbReference type="InterPro" id="IPR001680">
    <property type="entry name" value="WD40_rpt"/>
</dbReference>
<dbReference type="InterPro" id="IPR054080">
    <property type="entry name" value="TPR1-like_2nd"/>
</dbReference>
<evidence type="ECO:0000256" key="3">
    <source>
        <dbReference type="PROSITE-ProRule" id="PRU00221"/>
    </source>
</evidence>
<dbReference type="AlphaFoldDB" id="A0A9P3M2F4"/>
<evidence type="ECO:0000259" key="5">
    <source>
        <dbReference type="PROSITE" id="PS50897"/>
    </source>
</evidence>
<dbReference type="InterPro" id="IPR051350">
    <property type="entry name" value="WD_repeat-ST_regulator"/>
</dbReference>
<evidence type="ECO:0000313" key="6">
    <source>
        <dbReference type="EMBL" id="GJJ79208.1"/>
    </source>
</evidence>
<dbReference type="InterPro" id="IPR006595">
    <property type="entry name" value="CTLH_C"/>
</dbReference>
<dbReference type="InterPro" id="IPR036322">
    <property type="entry name" value="WD40_repeat_dom_sf"/>
</dbReference>
<comment type="caution">
    <text evidence="6">The sequence shown here is derived from an EMBL/GenBank/DDBJ whole genome shotgun (WGS) entry which is preliminary data.</text>
</comment>
<evidence type="ECO:0000256" key="4">
    <source>
        <dbReference type="SAM" id="MobiDB-lite"/>
    </source>
</evidence>
<dbReference type="Pfam" id="PF00400">
    <property type="entry name" value="WD40"/>
    <property type="match status" value="5"/>
</dbReference>
<dbReference type="InterPro" id="IPR020472">
    <property type="entry name" value="WD40_PAC1"/>
</dbReference>
<accession>A0A9P3M2F4</accession>
<evidence type="ECO:0000313" key="7">
    <source>
        <dbReference type="Proteomes" id="UP000827284"/>
    </source>
</evidence>
<feature type="repeat" description="WD" evidence="3">
    <location>
        <begin position="509"/>
        <end position="541"/>
    </location>
</feature>
<evidence type="ECO:0000256" key="1">
    <source>
        <dbReference type="ARBA" id="ARBA00022574"/>
    </source>
</evidence>
<dbReference type="CDD" id="cd00200">
    <property type="entry name" value="WD40"/>
    <property type="match status" value="1"/>
</dbReference>
<dbReference type="Gene3D" id="2.130.10.10">
    <property type="entry name" value="YVTN repeat-like/Quinoprotein amine dehydrogenase"/>
    <property type="match status" value="2"/>
</dbReference>
<dbReference type="PANTHER" id="PTHR22838">
    <property type="entry name" value="WD REPEAT PROTEIN 26-RELATED"/>
    <property type="match status" value="1"/>
</dbReference>
<dbReference type="PROSITE" id="PS50082">
    <property type="entry name" value="WD_REPEATS_2"/>
    <property type="match status" value="3"/>
</dbReference>
<protein>
    <submittedName>
        <fullName evidence="6">WD repeat-containing protein 26</fullName>
    </submittedName>
</protein>
<evidence type="ECO:0000256" key="2">
    <source>
        <dbReference type="ARBA" id="ARBA00022737"/>
    </source>
</evidence>
<keyword evidence="7" id="KW-1185">Reference proteome</keyword>
<keyword evidence="1 3" id="KW-0853">WD repeat</keyword>
<dbReference type="PROSITE" id="PS50897">
    <property type="entry name" value="CTLH"/>
    <property type="match status" value="1"/>
</dbReference>
<proteinExistence type="predicted"/>
<dbReference type="GO" id="GO:0034657">
    <property type="term" value="C:GID complex"/>
    <property type="evidence" value="ECO:0007669"/>
    <property type="project" value="TreeGrafter"/>
</dbReference>
<name>A0A9P3M2F4_9FUNG</name>
<dbReference type="PROSITE" id="PS50896">
    <property type="entry name" value="LISH"/>
    <property type="match status" value="1"/>
</dbReference>
<organism evidence="6 7">
    <name type="scientific">Entomortierella parvispora</name>
    <dbReference type="NCBI Taxonomy" id="205924"/>
    <lineage>
        <taxon>Eukaryota</taxon>
        <taxon>Fungi</taxon>
        <taxon>Fungi incertae sedis</taxon>
        <taxon>Mucoromycota</taxon>
        <taxon>Mortierellomycotina</taxon>
        <taxon>Mortierellomycetes</taxon>
        <taxon>Mortierellales</taxon>
        <taxon>Mortierellaceae</taxon>
        <taxon>Entomortierella</taxon>
    </lineage>
</organism>
<dbReference type="Pfam" id="PF21889">
    <property type="entry name" value="TPR1-like_2nd"/>
    <property type="match status" value="1"/>
</dbReference>
<dbReference type="SMART" id="SM00320">
    <property type="entry name" value="WD40"/>
    <property type="match status" value="6"/>
</dbReference>
<dbReference type="PROSITE" id="PS00678">
    <property type="entry name" value="WD_REPEATS_1"/>
    <property type="match status" value="1"/>
</dbReference>
<dbReference type="PRINTS" id="PR00320">
    <property type="entry name" value="GPROTEINBRPT"/>
</dbReference>
<dbReference type="Proteomes" id="UP000827284">
    <property type="component" value="Unassembled WGS sequence"/>
</dbReference>
<dbReference type="GO" id="GO:0043161">
    <property type="term" value="P:proteasome-mediated ubiquitin-dependent protein catabolic process"/>
    <property type="evidence" value="ECO:0007669"/>
    <property type="project" value="TreeGrafter"/>
</dbReference>
<dbReference type="InterPro" id="IPR019775">
    <property type="entry name" value="WD40_repeat_CS"/>
</dbReference>
<dbReference type="SMART" id="SM00668">
    <property type="entry name" value="CTLH"/>
    <property type="match status" value="1"/>
</dbReference>
<feature type="compositionally biased region" description="Polar residues" evidence="4">
    <location>
        <begin position="8"/>
        <end position="21"/>
    </location>
</feature>
<dbReference type="OrthoDB" id="972532at2759"/>
<feature type="repeat" description="WD" evidence="3">
    <location>
        <begin position="253"/>
        <end position="294"/>
    </location>
</feature>
<reference evidence="6" key="2">
    <citation type="journal article" date="2022" name="Microbiol. Resour. Announc.">
        <title>Whole-Genome Sequence of Entomortierella parvispora E1425, a Mucoromycotan Fungus Associated with Burkholderiaceae-Related Endosymbiotic Bacteria.</title>
        <authorList>
            <person name="Herlambang A."/>
            <person name="Guo Y."/>
            <person name="Takashima Y."/>
            <person name="Narisawa K."/>
            <person name="Ohta H."/>
            <person name="Nishizawa T."/>
        </authorList>
    </citation>
    <scope>NUCLEOTIDE SEQUENCE</scope>
    <source>
        <strain evidence="6">E1425</strain>
    </source>
</reference>
<dbReference type="EMBL" id="BQFW01000015">
    <property type="protein sequence ID" value="GJJ79208.1"/>
    <property type="molecule type" value="Genomic_DNA"/>
</dbReference>
<reference evidence="6" key="1">
    <citation type="submission" date="2021-11" db="EMBL/GenBank/DDBJ databases">
        <authorList>
            <person name="Herlambang A."/>
            <person name="Guo Y."/>
            <person name="Takashima Y."/>
            <person name="Nishizawa T."/>
        </authorList>
    </citation>
    <scope>NUCLEOTIDE SEQUENCE</scope>
    <source>
        <strain evidence="6">E1425</strain>
    </source>
</reference>
<gene>
    <name evidence="6" type="ORF">EMPS_11567</name>
</gene>
<sequence>MKPETHNRSSTNGQSAGPSSRNDQEDVPMTMTVGSPNPNVLTPTGFNRHELVRLMVQSLQSLGYKKSAHELEAESGFQLESPAVTLFRECVLQGKWDKVEELMDELDLDPVHGLPLVKFSIREQKFLELLEARQIKSALVVLRSELTPLNQNIERVHTLTSYMMSSSAEDLRQRAQWDGVAGLSRQTLLSSLQKFISPAVMVPQLRLETMLRQATELQAKNCIYHDNRSTSYSLYSDHICDKSGIPSVTKKILDNHTNEVWYITFSHDGKYLASGSADSRIIIWSLESFEPVHTLQGHTSKVSCCAWSPDDTQLLTAGYDRTVKLWDVKTAVLKSTFQRHSDVVSCLAWLPDGERFVSGSDKNLYLMSYTGDMLRQWQFPVRDLAISFDGQTLVAMGGTIVRLISLVDFSEISKIEETDSITAISLSKDGCHLLVSTTLKPDKLPTMREIHLWNLAEGRIERKYSGFKQGLYIVRCCFGGWDERFVISGSEDCKVYIWHKENGSLIQTLEGHSRAVTSVAWSPTNPAMFASASDDHTIRIWGTPEDDQPQVLSANSP</sequence>
<feature type="repeat" description="WD" evidence="3">
    <location>
        <begin position="295"/>
        <end position="336"/>
    </location>
</feature>
<dbReference type="PROSITE" id="PS50294">
    <property type="entry name" value="WD_REPEATS_REGION"/>
    <property type="match status" value="3"/>
</dbReference>